<keyword evidence="4" id="KW-1185">Reference proteome</keyword>
<dbReference type="SMART" id="SM00487">
    <property type="entry name" value="DEXDc"/>
    <property type="match status" value="1"/>
</dbReference>
<dbReference type="InterPro" id="IPR014001">
    <property type="entry name" value="Helicase_ATP-bd"/>
</dbReference>
<dbReference type="Pfam" id="PF04851">
    <property type="entry name" value="ResIII"/>
    <property type="match status" value="1"/>
</dbReference>
<evidence type="ECO:0000259" key="2">
    <source>
        <dbReference type="PROSITE" id="PS51194"/>
    </source>
</evidence>
<protein>
    <recommendedName>
        <fullName evidence="5">Helicase</fullName>
    </recommendedName>
</protein>
<dbReference type="CDD" id="cd09179">
    <property type="entry name" value="PLDc_N_DEXD_a"/>
    <property type="match status" value="1"/>
</dbReference>
<dbReference type="GO" id="GO:0005524">
    <property type="term" value="F:ATP binding"/>
    <property type="evidence" value="ECO:0007669"/>
    <property type="project" value="InterPro"/>
</dbReference>
<dbReference type="AlphaFoldDB" id="A0A0P7KQM8"/>
<dbReference type="PANTHER" id="PTHR47396">
    <property type="entry name" value="TYPE I RESTRICTION ENZYME ECOKI R PROTEIN"/>
    <property type="match status" value="1"/>
</dbReference>
<name>A0A0P7KQM8_9RHOB</name>
<accession>A0A0P7KQM8</accession>
<evidence type="ECO:0000259" key="1">
    <source>
        <dbReference type="PROSITE" id="PS51192"/>
    </source>
</evidence>
<feature type="domain" description="Helicase ATP-binding" evidence="1">
    <location>
        <begin position="252"/>
        <end position="413"/>
    </location>
</feature>
<comment type="caution">
    <text evidence="3">The sequence shown here is derived from an EMBL/GenBank/DDBJ whole genome shotgun (WGS) entry which is preliminary data.</text>
</comment>
<dbReference type="Proteomes" id="UP000050471">
    <property type="component" value="Unassembled WGS sequence"/>
</dbReference>
<feature type="domain" description="Helicase C-terminal" evidence="2">
    <location>
        <begin position="488"/>
        <end position="635"/>
    </location>
</feature>
<dbReference type="GO" id="GO:0005829">
    <property type="term" value="C:cytosol"/>
    <property type="evidence" value="ECO:0007669"/>
    <property type="project" value="TreeGrafter"/>
</dbReference>
<organism evidence="3 4">
    <name type="scientific">Aliiroseovarius crassostreae</name>
    <dbReference type="NCBI Taxonomy" id="154981"/>
    <lineage>
        <taxon>Bacteria</taxon>
        <taxon>Pseudomonadati</taxon>
        <taxon>Pseudomonadota</taxon>
        <taxon>Alphaproteobacteria</taxon>
        <taxon>Rhodobacterales</taxon>
        <taxon>Paracoccaceae</taxon>
        <taxon>Aliiroseovarius</taxon>
    </lineage>
</organism>
<gene>
    <name evidence="3" type="ORF">AKJ29_05930</name>
</gene>
<evidence type="ECO:0000313" key="4">
    <source>
        <dbReference type="Proteomes" id="UP000050471"/>
    </source>
</evidence>
<dbReference type="EMBL" id="LKBA01000001">
    <property type="protein sequence ID" value="KPN64776.1"/>
    <property type="molecule type" value="Genomic_DNA"/>
</dbReference>
<evidence type="ECO:0000313" key="3">
    <source>
        <dbReference type="EMBL" id="KPN64776.1"/>
    </source>
</evidence>
<dbReference type="GO" id="GO:0003677">
    <property type="term" value="F:DNA binding"/>
    <property type="evidence" value="ECO:0007669"/>
    <property type="project" value="InterPro"/>
</dbReference>
<dbReference type="OrthoDB" id="9803459at2"/>
<dbReference type="PANTHER" id="PTHR47396:SF1">
    <property type="entry name" value="ATP-DEPENDENT HELICASE IRC3-RELATED"/>
    <property type="match status" value="1"/>
</dbReference>
<dbReference type="PROSITE" id="PS51194">
    <property type="entry name" value="HELICASE_CTER"/>
    <property type="match status" value="1"/>
</dbReference>
<dbReference type="SMART" id="SM00490">
    <property type="entry name" value="HELICc"/>
    <property type="match status" value="1"/>
</dbReference>
<dbReference type="InterPro" id="IPR001650">
    <property type="entry name" value="Helicase_C-like"/>
</dbReference>
<dbReference type="InterPro" id="IPR027417">
    <property type="entry name" value="P-loop_NTPase"/>
</dbReference>
<dbReference type="SUPFAM" id="SSF52540">
    <property type="entry name" value="P-loop containing nucleoside triphosphate hydrolases"/>
    <property type="match status" value="1"/>
</dbReference>
<dbReference type="InterPro" id="IPR006935">
    <property type="entry name" value="Helicase/UvrB_N"/>
</dbReference>
<dbReference type="GO" id="GO:0016787">
    <property type="term" value="F:hydrolase activity"/>
    <property type="evidence" value="ECO:0007669"/>
    <property type="project" value="InterPro"/>
</dbReference>
<dbReference type="InterPro" id="IPR050742">
    <property type="entry name" value="Helicase_Restrict-Modif_Enz"/>
</dbReference>
<dbReference type="Gene3D" id="3.40.50.300">
    <property type="entry name" value="P-loop containing nucleotide triphosphate hydrolases"/>
    <property type="match status" value="2"/>
</dbReference>
<evidence type="ECO:0008006" key="5">
    <source>
        <dbReference type="Google" id="ProtNLM"/>
    </source>
</evidence>
<dbReference type="Pfam" id="PF00271">
    <property type="entry name" value="Helicase_C"/>
    <property type="match status" value="1"/>
</dbReference>
<proteinExistence type="predicted"/>
<dbReference type="STRING" id="154981.AKJ29_05930"/>
<reference evidence="3 4" key="1">
    <citation type="submission" date="2015-09" db="EMBL/GenBank/DDBJ databases">
        <title>Draft genome sequence of Aliiroseovarius crassostreae CV919-312TSm, the causative agent of Roseovarius Oyster Disease (formerly Juvenile Oyster Disease).</title>
        <authorList>
            <person name="Kessner L."/>
            <person name="Spinard E."/>
            <person name="Nelson D."/>
        </authorList>
    </citation>
    <scope>NUCLEOTIDE SEQUENCE [LARGE SCALE GENOMIC DNA]</scope>
    <source>
        <strain evidence="3 4">CV919-312</strain>
    </source>
</reference>
<sequence length="635" mass="72170">MQDCPMNKSLRSLTFPSDVDTSKDDIDQVLMNPCLAHSVSYDRGVGYFTSGWLQRVATGIAGFAQNGGTMRLLTSPRLKPEDWAAIKQGSDAIDDEVLLQALREEVDELAQSASSKPVQTLSYMIAERLLTVRLAIPTGKLSGDYHPKLGIFRDHTGDSVVFHGSQNETEQGRRNFESLDVFLSWADPRDASRVESHRKRFERLWTNSDPNVRCFDIPEAIRGNLAQFYRPSRSSERQLKADSRWRHQDDAIECFLSKKNGVLEMATGTGKTRTALRIIEKLTSLNLVDTVIVTMRGNDLLEQWFQAMVTDSAYRIYRHFGQNREGPRFVAGRGKRLLLVSQSYLSDFLSSVDGALERTLIICDEVHGFGSPAQVSSLTGWVSPIGYRLGLSATPEREYDEIGNGFIETEIGPVIFKFEIEDAIRRGILCEFDYTALEYELSDEDRVEIRNLIKRHHGKKAAGEVVSDEALYRELSRVRKVTTEKLEPFKDHLTANPELYERSLIFVETRKYGELVQRYLLEAGIVFGTYYEGDEPQRLLDFAQGKLDCLVSCHRLSEGIDIKSVRNIVLFSSARAKLETIQRLGRCLRTDPCNVNKRAHVLDFIDFGDEDDSDTTDLRRYEWLAELSGTRREEL</sequence>
<dbReference type="PROSITE" id="PS51192">
    <property type="entry name" value="HELICASE_ATP_BIND_1"/>
    <property type="match status" value="1"/>
</dbReference>